<feature type="domain" description="N-acetyltransferase" evidence="1">
    <location>
        <begin position="6"/>
        <end position="167"/>
    </location>
</feature>
<evidence type="ECO:0000259" key="1">
    <source>
        <dbReference type="PROSITE" id="PS51186"/>
    </source>
</evidence>
<reference evidence="2 3" key="1">
    <citation type="journal article" date="2019" name="Phytopathology">
        <title>A Novel Group of Rhizobium tumorigenes-Like Agrobacteria Associated with Crown Gall Disease of Rhododendron and Blueberry.</title>
        <authorList>
            <person name="Kuzmanovic N."/>
            <person name="Behrens P."/>
            <person name="Idczak E."/>
            <person name="Wagner S."/>
            <person name="Gotz M."/>
            <person name="Sproer C."/>
            <person name="Bunk B."/>
            <person name="Overmann J."/>
            <person name="Smalla K."/>
        </authorList>
    </citation>
    <scope>NUCLEOTIDE SEQUENCE [LARGE SCALE GENOMIC DNA]</scope>
    <source>
        <strain evidence="3">rho-6.2</strain>
    </source>
</reference>
<sequence length="170" mass="18899">MDKHDISYRQIVPGEGSIFKQIWLQALRSTPSSYASILDDWESLSEDEWNRRLTDPVFGAFHSGIPVGLMGLIRRHPAKLKHRAIIVMAYVHADFRRTGTASALLNRVISFAKDKGISKLELCVSGENVSAIAFYRSQLFSDLCVVPGGIIENGKPVKEVQMIRSIGDLG</sequence>
<name>A0ABY8ISK5_9HYPH</name>
<organism evidence="2 3">
    <name type="scientific">Rhizobium rhododendri</name>
    <dbReference type="NCBI Taxonomy" id="2506430"/>
    <lineage>
        <taxon>Bacteria</taxon>
        <taxon>Pseudomonadati</taxon>
        <taxon>Pseudomonadota</taxon>
        <taxon>Alphaproteobacteria</taxon>
        <taxon>Hyphomicrobiales</taxon>
        <taxon>Rhizobiaceae</taxon>
        <taxon>Rhizobium/Agrobacterium group</taxon>
        <taxon>Rhizobium</taxon>
    </lineage>
</organism>
<dbReference type="InterPro" id="IPR000182">
    <property type="entry name" value="GNAT_dom"/>
</dbReference>
<accession>A0ABY8ISK5</accession>
<evidence type="ECO:0000313" key="3">
    <source>
        <dbReference type="Proteomes" id="UP000318939"/>
    </source>
</evidence>
<reference evidence="2 3" key="2">
    <citation type="journal article" date="2023" name="MicrobiologyOpen">
        <title>Genomics of the tumorigenes clade of the family Rhizobiaceae and description of Rhizobium rhododendri sp. nov.</title>
        <authorList>
            <person name="Kuzmanovic N."/>
            <person name="diCenzo G.C."/>
            <person name="Bunk B."/>
            <person name="Sproeer C."/>
            <person name="Fruehling A."/>
            <person name="Neumann-Schaal M."/>
            <person name="Overmann J."/>
            <person name="Smalla K."/>
        </authorList>
    </citation>
    <scope>NUCLEOTIDE SEQUENCE [LARGE SCALE GENOMIC DNA]</scope>
    <source>
        <strain evidence="3">rho-6.2</strain>
        <plasmid evidence="2 3">unnamed1</plasmid>
    </source>
</reference>
<dbReference type="Gene3D" id="3.40.630.30">
    <property type="match status" value="1"/>
</dbReference>
<dbReference type="CDD" id="cd04301">
    <property type="entry name" value="NAT_SF"/>
    <property type="match status" value="1"/>
</dbReference>
<geneLocation type="plasmid" evidence="2 3">
    <name>unnamed1</name>
</geneLocation>
<dbReference type="Pfam" id="PF00583">
    <property type="entry name" value="Acetyltransf_1"/>
    <property type="match status" value="1"/>
</dbReference>
<keyword evidence="3" id="KW-1185">Reference proteome</keyword>
<dbReference type="Proteomes" id="UP000318939">
    <property type="component" value="Plasmid unnamed1"/>
</dbReference>
<dbReference type="PROSITE" id="PS51186">
    <property type="entry name" value="GNAT"/>
    <property type="match status" value="1"/>
</dbReference>
<dbReference type="EMBL" id="CP117268">
    <property type="protein sequence ID" value="WFS25879.1"/>
    <property type="molecule type" value="Genomic_DNA"/>
</dbReference>
<gene>
    <name evidence="2" type="ORF">PR018_20385</name>
</gene>
<protein>
    <submittedName>
        <fullName evidence="2">GNAT family N-acetyltransferase</fullName>
    </submittedName>
</protein>
<dbReference type="InterPro" id="IPR016181">
    <property type="entry name" value="Acyl_CoA_acyltransferase"/>
</dbReference>
<dbReference type="RefSeq" id="WP_244615585.1">
    <property type="nucleotide sequence ID" value="NZ_CP117268.1"/>
</dbReference>
<evidence type="ECO:0000313" key="2">
    <source>
        <dbReference type="EMBL" id="WFS25879.1"/>
    </source>
</evidence>
<dbReference type="SUPFAM" id="SSF55729">
    <property type="entry name" value="Acyl-CoA N-acyltransferases (Nat)"/>
    <property type="match status" value="1"/>
</dbReference>
<proteinExistence type="predicted"/>
<keyword evidence="2" id="KW-0614">Plasmid</keyword>